<dbReference type="SUPFAM" id="SSF51735">
    <property type="entry name" value="NAD(P)-binding Rossmann-fold domains"/>
    <property type="match status" value="1"/>
</dbReference>
<protein>
    <submittedName>
        <fullName evidence="4">NAD(P)H-quinone oxidoreductase</fullName>
    </submittedName>
</protein>
<dbReference type="Pfam" id="PF00107">
    <property type="entry name" value="ADH_zinc_N"/>
    <property type="match status" value="1"/>
</dbReference>
<dbReference type="PANTHER" id="PTHR48106">
    <property type="entry name" value="QUINONE OXIDOREDUCTASE PIG3-RELATED"/>
    <property type="match status" value="1"/>
</dbReference>
<evidence type="ECO:0000256" key="1">
    <source>
        <dbReference type="ARBA" id="ARBA00022857"/>
    </source>
</evidence>
<dbReference type="Proteomes" id="UP001595957">
    <property type="component" value="Unassembled WGS sequence"/>
</dbReference>
<dbReference type="RefSeq" id="WP_380806324.1">
    <property type="nucleotide sequence ID" value="NZ_JBHSFZ010000058.1"/>
</dbReference>
<dbReference type="EMBL" id="JBHSFZ010000058">
    <property type="protein sequence ID" value="MFC4595748.1"/>
    <property type="molecule type" value="Genomic_DNA"/>
</dbReference>
<dbReference type="InterPro" id="IPR036291">
    <property type="entry name" value="NAD(P)-bd_dom_sf"/>
</dbReference>
<dbReference type="Gene3D" id="3.90.180.10">
    <property type="entry name" value="Medium-chain alcohol dehydrogenases, catalytic domain"/>
    <property type="match status" value="1"/>
</dbReference>
<comment type="caution">
    <text evidence="4">The sequence shown here is derived from an EMBL/GenBank/DDBJ whole genome shotgun (WGS) entry which is preliminary data.</text>
</comment>
<gene>
    <name evidence="4" type="ORF">ACFO3E_16430</name>
</gene>
<dbReference type="SUPFAM" id="SSF50129">
    <property type="entry name" value="GroES-like"/>
    <property type="match status" value="1"/>
</dbReference>
<dbReference type="InterPro" id="IPR013154">
    <property type="entry name" value="ADH-like_N"/>
</dbReference>
<dbReference type="InterPro" id="IPR011032">
    <property type="entry name" value="GroES-like_sf"/>
</dbReference>
<dbReference type="InterPro" id="IPR014189">
    <property type="entry name" value="Quinone_OxRdtase_PIG3"/>
</dbReference>
<feature type="domain" description="Enoyl reductase (ER)" evidence="3">
    <location>
        <begin position="23"/>
        <end position="337"/>
    </location>
</feature>
<evidence type="ECO:0000313" key="4">
    <source>
        <dbReference type="EMBL" id="MFC4595748.1"/>
    </source>
</evidence>
<dbReference type="InterPro" id="IPR020843">
    <property type="entry name" value="ER"/>
</dbReference>
<evidence type="ECO:0000256" key="2">
    <source>
        <dbReference type="ARBA" id="ARBA00023002"/>
    </source>
</evidence>
<dbReference type="SMART" id="SM00829">
    <property type="entry name" value="PKS_ER"/>
    <property type="match status" value="1"/>
</dbReference>
<accession>A0ABV9F347</accession>
<evidence type="ECO:0000313" key="5">
    <source>
        <dbReference type="Proteomes" id="UP001595957"/>
    </source>
</evidence>
<evidence type="ECO:0000259" key="3">
    <source>
        <dbReference type="SMART" id="SM00829"/>
    </source>
</evidence>
<keyword evidence="2" id="KW-0560">Oxidoreductase</keyword>
<dbReference type="PANTHER" id="PTHR48106:SF8">
    <property type="entry name" value="OS02G0805600 PROTEIN"/>
    <property type="match status" value="1"/>
</dbReference>
<name>A0ABV9F347_9SPHN</name>
<sequence>MTTSDEGHSLPATTRAIEISKPGGPDVLRLVPRQVPQPAAGEILIRVRAAGINRGDIVQRQGLYPAPPGITDVPGLEVAGEIAALGEGVSGWQVGESVCALLAGGGYADYAVAPEGQCLPLPEGLSMVEGAALPETLFTCWTTLFDQGQLKAGEALLIHGGSSGIGMTAIQLGKAFGARVIVTAGSDEKCEACRVAGADAAINYRTQDFVEEARVITEGRGVDVVLDMVAGDYVGRDIQIMAPRGRHITIGVMSGKSEATIPMNLVLRNRLVITASTLRGRDLDEKRAIRDALRDQVWPLVKDGRLRAYVHASFPLAQAGAAQSALEASNHVGKIILTM</sequence>
<keyword evidence="1" id="KW-0521">NADP</keyword>
<dbReference type="InterPro" id="IPR013149">
    <property type="entry name" value="ADH-like_C"/>
</dbReference>
<dbReference type="Pfam" id="PF08240">
    <property type="entry name" value="ADH_N"/>
    <property type="match status" value="1"/>
</dbReference>
<dbReference type="Gene3D" id="3.40.50.720">
    <property type="entry name" value="NAD(P)-binding Rossmann-like Domain"/>
    <property type="match status" value="1"/>
</dbReference>
<dbReference type="NCBIfam" id="TIGR02824">
    <property type="entry name" value="quinone_pig3"/>
    <property type="match status" value="1"/>
</dbReference>
<dbReference type="CDD" id="cd05276">
    <property type="entry name" value="p53_inducible_oxidoreductase"/>
    <property type="match status" value="1"/>
</dbReference>
<organism evidence="4 5">
    <name type="scientific">Sphingobium tyrosinilyticum</name>
    <dbReference type="NCBI Taxonomy" id="2715436"/>
    <lineage>
        <taxon>Bacteria</taxon>
        <taxon>Pseudomonadati</taxon>
        <taxon>Pseudomonadota</taxon>
        <taxon>Alphaproteobacteria</taxon>
        <taxon>Sphingomonadales</taxon>
        <taxon>Sphingomonadaceae</taxon>
        <taxon>Sphingobium</taxon>
    </lineage>
</organism>
<reference evidence="5" key="1">
    <citation type="journal article" date="2019" name="Int. J. Syst. Evol. Microbiol.">
        <title>The Global Catalogue of Microorganisms (GCM) 10K type strain sequencing project: providing services to taxonomists for standard genome sequencing and annotation.</title>
        <authorList>
            <consortium name="The Broad Institute Genomics Platform"/>
            <consortium name="The Broad Institute Genome Sequencing Center for Infectious Disease"/>
            <person name="Wu L."/>
            <person name="Ma J."/>
        </authorList>
    </citation>
    <scope>NUCLEOTIDE SEQUENCE [LARGE SCALE GENOMIC DNA]</scope>
    <source>
        <strain evidence="5">NBRC 103632</strain>
    </source>
</reference>
<proteinExistence type="predicted"/>
<keyword evidence="5" id="KW-1185">Reference proteome</keyword>